<protein>
    <submittedName>
        <fullName evidence="1">Zinc finger BED domain-containing protein RICESLEEPER 2-like</fullName>
    </submittedName>
</protein>
<evidence type="ECO:0000313" key="2">
    <source>
        <dbReference type="Proteomes" id="UP000634136"/>
    </source>
</evidence>
<sequence length="112" mass="12847">MLVVVKSKEIYSLGNSATLDKAIEKWLAMIYGGRTKLCRKPSPEIHVWWSPVASKQRCLVAVGVPNHDGISNKAIIKHDFPYDFVEYDKIKEWVTYIIPDVVMTSRNNIDLR</sequence>
<dbReference type="Proteomes" id="UP000634136">
    <property type="component" value="Unassembled WGS sequence"/>
</dbReference>
<reference evidence="1" key="1">
    <citation type="submission" date="2020-09" db="EMBL/GenBank/DDBJ databases">
        <title>Genome-Enabled Discovery of Anthraquinone Biosynthesis in Senna tora.</title>
        <authorList>
            <person name="Kang S.-H."/>
            <person name="Pandey R.P."/>
            <person name="Lee C.-M."/>
            <person name="Sim J.-S."/>
            <person name="Jeong J.-T."/>
            <person name="Choi B.-S."/>
            <person name="Jung M."/>
            <person name="Ginzburg D."/>
            <person name="Zhao K."/>
            <person name="Won S.Y."/>
            <person name="Oh T.-J."/>
            <person name="Yu Y."/>
            <person name="Kim N.-H."/>
            <person name="Lee O.R."/>
            <person name="Lee T.-H."/>
            <person name="Bashyal P."/>
            <person name="Kim T.-S."/>
            <person name="Lee W.-H."/>
            <person name="Kawkins C."/>
            <person name="Kim C.-K."/>
            <person name="Kim J.S."/>
            <person name="Ahn B.O."/>
            <person name="Rhee S.Y."/>
            <person name="Sohng J.K."/>
        </authorList>
    </citation>
    <scope>NUCLEOTIDE SEQUENCE</scope>
    <source>
        <tissue evidence="1">Leaf</tissue>
    </source>
</reference>
<evidence type="ECO:0000313" key="1">
    <source>
        <dbReference type="EMBL" id="KAF7825046.1"/>
    </source>
</evidence>
<keyword evidence="2" id="KW-1185">Reference proteome</keyword>
<dbReference type="EMBL" id="JAAIUW010000006">
    <property type="protein sequence ID" value="KAF7825046.1"/>
    <property type="molecule type" value="Genomic_DNA"/>
</dbReference>
<comment type="caution">
    <text evidence="1">The sequence shown here is derived from an EMBL/GenBank/DDBJ whole genome shotgun (WGS) entry which is preliminary data.</text>
</comment>
<organism evidence="1 2">
    <name type="scientific">Senna tora</name>
    <dbReference type="NCBI Taxonomy" id="362788"/>
    <lineage>
        <taxon>Eukaryota</taxon>
        <taxon>Viridiplantae</taxon>
        <taxon>Streptophyta</taxon>
        <taxon>Embryophyta</taxon>
        <taxon>Tracheophyta</taxon>
        <taxon>Spermatophyta</taxon>
        <taxon>Magnoliopsida</taxon>
        <taxon>eudicotyledons</taxon>
        <taxon>Gunneridae</taxon>
        <taxon>Pentapetalae</taxon>
        <taxon>rosids</taxon>
        <taxon>fabids</taxon>
        <taxon>Fabales</taxon>
        <taxon>Fabaceae</taxon>
        <taxon>Caesalpinioideae</taxon>
        <taxon>Cassia clade</taxon>
        <taxon>Senna</taxon>
    </lineage>
</organism>
<accession>A0A834TQD8</accession>
<dbReference type="AlphaFoldDB" id="A0A834TQD8"/>
<gene>
    <name evidence="1" type="ORF">G2W53_016210</name>
</gene>
<proteinExistence type="predicted"/>
<name>A0A834TQD8_9FABA</name>